<feature type="transmembrane region" description="Helical" evidence="1">
    <location>
        <begin position="136"/>
        <end position="158"/>
    </location>
</feature>
<feature type="transmembrane region" description="Helical" evidence="1">
    <location>
        <begin position="103"/>
        <end position="124"/>
    </location>
</feature>
<reference evidence="4" key="2">
    <citation type="journal article" date="2010" name="Stand. Genomic Sci.">
        <title>Complete genome sequence of Vulcanisaeta distributa type strain (IC-017T).</title>
        <authorList>
            <person name="Mavromatis K."/>
            <person name="Sikorski J."/>
            <person name="Pabst E."/>
            <person name="Teshima H."/>
            <person name="Lapidus A."/>
            <person name="Lucas S."/>
            <person name="Nolan M."/>
            <person name="Glavina Del Rio T."/>
            <person name="Cheng J."/>
            <person name="Bruce D."/>
            <person name="Goodwin L."/>
            <person name="Pitluck S."/>
            <person name="Liolios K."/>
            <person name="Ivanova N."/>
            <person name="Mikhailova N."/>
            <person name="Pati A."/>
            <person name="Chen A."/>
            <person name="Palaniappan K."/>
            <person name="Land M."/>
            <person name="Hauser L."/>
            <person name="Chang Y."/>
            <person name="Jeffries C."/>
            <person name="Rohde M."/>
            <person name="Spring S."/>
            <person name="Goker M."/>
            <person name="Wirth R."/>
            <person name="Woyke T."/>
            <person name="Bristow J."/>
            <person name="Eisen J."/>
            <person name="Markowitz V."/>
            <person name="Hugenholtz P."/>
            <person name="Klenk H."/>
            <person name="Kyrpides N."/>
        </authorList>
    </citation>
    <scope>NUCLEOTIDE SEQUENCE [LARGE SCALE GENOMIC DNA]</scope>
    <source>
        <strain evidence="4">DSM 14429 / JCM 11212 / NBRC 100878 / IC-017</strain>
    </source>
</reference>
<dbReference type="RefSeq" id="WP_013335180.1">
    <property type="nucleotide sequence ID" value="NC_014537.1"/>
</dbReference>
<feature type="transmembrane region" description="Helical" evidence="1">
    <location>
        <begin position="572"/>
        <end position="592"/>
    </location>
</feature>
<dbReference type="EMBL" id="CP002100">
    <property type="protein sequence ID" value="ADN49455.1"/>
    <property type="molecule type" value="Genomic_DNA"/>
</dbReference>
<evidence type="ECO:0000313" key="3">
    <source>
        <dbReference type="EMBL" id="ADN49455.1"/>
    </source>
</evidence>
<dbReference type="AlphaFoldDB" id="E1QRT0"/>
<dbReference type="OrthoDB" id="8914at2157"/>
<protein>
    <recommendedName>
        <fullName evidence="2">DUF2070 domain-containing protein</fullName>
    </recommendedName>
</protein>
<proteinExistence type="predicted"/>
<dbReference type="GeneID" id="9750952"/>
<dbReference type="Proteomes" id="UP000006681">
    <property type="component" value="Chromosome"/>
</dbReference>
<keyword evidence="1" id="KW-0812">Transmembrane</keyword>
<dbReference type="KEGG" id="vdi:Vdis_0040"/>
<feature type="transmembrane region" description="Helical" evidence="1">
    <location>
        <begin position="164"/>
        <end position="185"/>
    </location>
</feature>
<sequence>MKKSRSFERGYTIVFRGGDSIKYSLILLIIVIPYLMSLYVRETIIVYLKSLVIYGVMFLSVLITLRAMVFIQSYRGFGTTLSLFSTALAVIIDLLITLVTHKFVVGFGALSFVLPLSAMIMVLRGLEHNGNSMKKYILYPLYTLPSILLIQLISYFLIGTISPMKYVILDLTFYVFSFLFIYYVIFKFEASYGGVDILRLFSSYLYTALFEYSEPFERELSKRSVIRDVKVHLFMLNNNNNTYPVTIPELHAGPIAKVGGGYLISDLVSELSRYVNPVVYMHGVGSHELDPATRVDVRRVVRAVANKVREYLNGQYVSNECAGKMPIQVQSRNFRITHIPLCEKSIIIISRLVKSSDDIPLNVYEELKKRVKLDWDNVILVDAQNYYSDDNTWDENDINELASLLSKIGELEDQRLEIKSCVSHVPKYAFGPIQFEIGDNGLITWGLDINGKKVLLVIFDGNNLRRELADAIINEFRNGFDIVEVLTTDNHQYTGIARFTRSRGYKIVGDSISHELIMRNVRRSVKRCLNNLAMTRVRYYPVIVEGIRLIGDSFNNMVRAAERGVMDWKKHFIVLIVLPILTMIILGVVLGIL</sequence>
<dbReference type="STRING" id="572478.Vdis_0040"/>
<evidence type="ECO:0000313" key="4">
    <source>
        <dbReference type="Proteomes" id="UP000006681"/>
    </source>
</evidence>
<keyword evidence="1" id="KW-1133">Transmembrane helix</keyword>
<organism evidence="3 4">
    <name type="scientific">Vulcanisaeta distributa (strain DSM 14429 / JCM 11212 / NBRC 100878 / IC-017)</name>
    <dbReference type="NCBI Taxonomy" id="572478"/>
    <lineage>
        <taxon>Archaea</taxon>
        <taxon>Thermoproteota</taxon>
        <taxon>Thermoprotei</taxon>
        <taxon>Thermoproteales</taxon>
        <taxon>Thermoproteaceae</taxon>
        <taxon>Vulcanisaeta</taxon>
    </lineage>
</organism>
<reference evidence="3 4" key="1">
    <citation type="journal article" date="2010" name="Stand. Genomic Sci.">
        <title>Complete genome sequence of Vulcanisaeta distributa type strain (IC-017).</title>
        <authorList>
            <person name="Mavromatis K."/>
            <person name="Sikorski J."/>
            <person name="Pabst E."/>
            <person name="Teshima H."/>
            <person name="Lapidus A."/>
            <person name="Lucas S."/>
            <person name="Nolan M."/>
            <person name="Glavina Del Rio T."/>
            <person name="Cheng J.F."/>
            <person name="Bruce D."/>
            <person name="Goodwin L."/>
            <person name="Pitluck S."/>
            <person name="Liolios K."/>
            <person name="Ivanova N."/>
            <person name="Mikhailova N."/>
            <person name="Pati A."/>
            <person name="Chen A."/>
            <person name="Palaniappan K."/>
            <person name="Land M."/>
            <person name="Hauser L."/>
            <person name="Chang Y.J."/>
            <person name="Jeffries C.D."/>
            <person name="Rohde M."/>
            <person name="Spring S."/>
            <person name="Goker M."/>
            <person name="Wirth R."/>
            <person name="Woyke T."/>
            <person name="Bristow J."/>
            <person name="Eisen J.A."/>
            <person name="Markowitz V."/>
            <person name="Hugenholtz P."/>
            <person name="Klenk H.P."/>
            <person name="Kyrpides N.C."/>
        </authorList>
    </citation>
    <scope>NUCLEOTIDE SEQUENCE [LARGE SCALE GENOMIC DNA]</scope>
    <source>
        <strain evidence="4">DSM 14429 / JCM 11212 / NBRC 100878 / IC-017</strain>
    </source>
</reference>
<feature type="transmembrane region" description="Helical" evidence="1">
    <location>
        <begin position="77"/>
        <end position="97"/>
    </location>
</feature>
<keyword evidence="1" id="KW-0472">Membrane</keyword>
<dbReference type="InterPro" id="IPR019204">
    <property type="entry name" value="DUF2070_membrane"/>
</dbReference>
<name>E1QRT0_VULDI</name>
<dbReference type="HOGENOM" id="CLU_507747_0_0_2"/>
<evidence type="ECO:0000259" key="2">
    <source>
        <dbReference type="Pfam" id="PF09843"/>
    </source>
</evidence>
<accession>E1QRT0</accession>
<evidence type="ECO:0000256" key="1">
    <source>
        <dbReference type="SAM" id="Phobius"/>
    </source>
</evidence>
<feature type="transmembrane region" description="Helical" evidence="1">
    <location>
        <begin position="21"/>
        <end position="40"/>
    </location>
</feature>
<feature type="transmembrane region" description="Helical" evidence="1">
    <location>
        <begin position="46"/>
        <end position="65"/>
    </location>
</feature>
<feature type="domain" description="DUF2070" evidence="2">
    <location>
        <begin position="7"/>
        <end position="582"/>
    </location>
</feature>
<keyword evidence="4" id="KW-1185">Reference proteome</keyword>
<gene>
    <name evidence="3" type="ordered locus">Vdis_0040</name>
</gene>
<dbReference type="Pfam" id="PF09843">
    <property type="entry name" value="DUF2070"/>
    <property type="match status" value="1"/>
</dbReference>
<dbReference type="eggNOG" id="arCOG04351">
    <property type="taxonomic scope" value="Archaea"/>
</dbReference>